<dbReference type="CDD" id="cd00085">
    <property type="entry name" value="HNHc"/>
    <property type="match status" value="1"/>
</dbReference>
<dbReference type="InterPro" id="IPR002711">
    <property type="entry name" value="HNH"/>
</dbReference>
<comment type="caution">
    <text evidence="2">The sequence shown here is derived from an EMBL/GenBank/DDBJ whole genome shotgun (WGS) entry which is preliminary data.</text>
</comment>
<dbReference type="Gene3D" id="1.10.10.60">
    <property type="entry name" value="Homeodomain-like"/>
    <property type="match status" value="1"/>
</dbReference>
<dbReference type="AlphaFoldDB" id="X0W2R9"/>
<dbReference type="Pfam" id="PF01844">
    <property type="entry name" value="HNH"/>
    <property type="match status" value="1"/>
</dbReference>
<feature type="non-terminal residue" evidence="2">
    <location>
        <position position="196"/>
    </location>
</feature>
<accession>X0W2R9</accession>
<dbReference type="GO" id="GO:0008270">
    <property type="term" value="F:zinc ion binding"/>
    <property type="evidence" value="ECO:0007669"/>
    <property type="project" value="InterPro"/>
</dbReference>
<dbReference type="EMBL" id="BARS01030699">
    <property type="protein sequence ID" value="GAG24855.1"/>
    <property type="molecule type" value="Genomic_DNA"/>
</dbReference>
<name>X0W2R9_9ZZZZ</name>
<dbReference type="GO" id="GO:0004519">
    <property type="term" value="F:endonuclease activity"/>
    <property type="evidence" value="ECO:0007669"/>
    <property type="project" value="InterPro"/>
</dbReference>
<dbReference type="InterPro" id="IPR003615">
    <property type="entry name" value="HNH_nuc"/>
</dbReference>
<sequence length="196" mass="23448">MGEHRDINGRFLKGHPDFVTKKAREKSRSKISRANRKFYYTKDELIEKYINQKMSTYEIAEQIGFSDVSVDRWLKKYNILIRSNSESHLGQEAWNKGDGRGVYPVEWNEKLKKRIRAKDHYKCAVCGVEYYNLMYYRQEKIPALHVHHIDYDKNNLDDDNLISLCVACHSKTAINKEYWQKILKKKIRERNNRPVF</sequence>
<dbReference type="GO" id="GO:0003676">
    <property type="term" value="F:nucleic acid binding"/>
    <property type="evidence" value="ECO:0007669"/>
    <property type="project" value="InterPro"/>
</dbReference>
<feature type="domain" description="HNH nuclease" evidence="1">
    <location>
        <begin position="110"/>
        <end position="170"/>
    </location>
</feature>
<evidence type="ECO:0000259" key="1">
    <source>
        <dbReference type="SMART" id="SM00507"/>
    </source>
</evidence>
<protein>
    <recommendedName>
        <fullName evidence="1">HNH nuclease domain-containing protein</fullName>
    </recommendedName>
</protein>
<dbReference type="SMART" id="SM00507">
    <property type="entry name" value="HNHc"/>
    <property type="match status" value="1"/>
</dbReference>
<gene>
    <name evidence="2" type="ORF">S01H1_47860</name>
</gene>
<evidence type="ECO:0000313" key="2">
    <source>
        <dbReference type="EMBL" id="GAG24855.1"/>
    </source>
</evidence>
<proteinExistence type="predicted"/>
<dbReference type="Gene3D" id="1.10.30.50">
    <property type="match status" value="1"/>
</dbReference>
<reference evidence="2" key="1">
    <citation type="journal article" date="2014" name="Front. Microbiol.">
        <title>High frequency of phylogenetically diverse reductive dehalogenase-homologous genes in deep subseafloor sedimentary metagenomes.</title>
        <authorList>
            <person name="Kawai M."/>
            <person name="Futagami T."/>
            <person name="Toyoda A."/>
            <person name="Takaki Y."/>
            <person name="Nishi S."/>
            <person name="Hori S."/>
            <person name="Arai W."/>
            <person name="Tsubouchi T."/>
            <person name="Morono Y."/>
            <person name="Uchiyama I."/>
            <person name="Ito T."/>
            <person name="Fujiyama A."/>
            <person name="Inagaki F."/>
            <person name="Takami H."/>
        </authorList>
    </citation>
    <scope>NUCLEOTIDE SEQUENCE</scope>
    <source>
        <strain evidence="2">Expedition CK06-06</strain>
    </source>
</reference>
<organism evidence="2">
    <name type="scientific">marine sediment metagenome</name>
    <dbReference type="NCBI Taxonomy" id="412755"/>
    <lineage>
        <taxon>unclassified sequences</taxon>
        <taxon>metagenomes</taxon>
        <taxon>ecological metagenomes</taxon>
    </lineage>
</organism>